<reference evidence="1 2" key="1">
    <citation type="submission" date="2023-07" db="EMBL/GenBank/DDBJ databases">
        <title>Sorghum-associated microbial communities from plants grown in Nebraska, USA.</title>
        <authorList>
            <person name="Schachtman D."/>
        </authorList>
    </citation>
    <scope>NUCLEOTIDE SEQUENCE [LARGE SCALE GENOMIC DNA]</scope>
    <source>
        <strain evidence="1 2">DS1307</strain>
    </source>
</reference>
<comment type="caution">
    <text evidence="1">The sequence shown here is derived from an EMBL/GenBank/DDBJ whole genome shotgun (WGS) entry which is preliminary data.</text>
</comment>
<proteinExistence type="predicted"/>
<dbReference type="Proteomes" id="UP001241472">
    <property type="component" value="Unassembled WGS sequence"/>
</dbReference>
<accession>A0ABT9PY35</accession>
<sequence>MMLAPFLLYGARQSVSGWPAVGTGAIADLVPAVGVLIRGHDFYLPLACVIDAGSPNGKASREWTGLTS</sequence>
<gene>
    <name evidence="1" type="ORF">J2T09_004174</name>
</gene>
<name>A0ABT9PY35_9HYPH</name>
<organism evidence="1 2">
    <name type="scientific">Neorhizobium huautlense</name>
    <dbReference type="NCBI Taxonomy" id="67774"/>
    <lineage>
        <taxon>Bacteria</taxon>
        <taxon>Pseudomonadati</taxon>
        <taxon>Pseudomonadota</taxon>
        <taxon>Alphaproteobacteria</taxon>
        <taxon>Hyphomicrobiales</taxon>
        <taxon>Rhizobiaceae</taxon>
        <taxon>Rhizobium/Agrobacterium group</taxon>
        <taxon>Neorhizobium</taxon>
    </lineage>
</organism>
<dbReference type="EMBL" id="JAUSRF010000015">
    <property type="protein sequence ID" value="MDP9839398.1"/>
    <property type="molecule type" value="Genomic_DNA"/>
</dbReference>
<evidence type="ECO:0000313" key="1">
    <source>
        <dbReference type="EMBL" id="MDP9839398.1"/>
    </source>
</evidence>
<protein>
    <submittedName>
        <fullName evidence="1">Uncharacterized protein</fullName>
    </submittedName>
</protein>
<keyword evidence="2" id="KW-1185">Reference proteome</keyword>
<evidence type="ECO:0000313" key="2">
    <source>
        <dbReference type="Proteomes" id="UP001241472"/>
    </source>
</evidence>